<dbReference type="Gene3D" id="3.30.2270.10">
    <property type="entry name" value="Folate-binding superfamily"/>
    <property type="match status" value="1"/>
</dbReference>
<dbReference type="NCBIfam" id="TIGR01374">
    <property type="entry name" value="soxD"/>
    <property type="match status" value="1"/>
</dbReference>
<evidence type="ECO:0000313" key="1">
    <source>
        <dbReference type="EMBL" id="SEP06947.1"/>
    </source>
</evidence>
<dbReference type="AlphaFoldDB" id="A0A1H8UVE7"/>
<organism evidence="1 2">
    <name type="scientific">Aquisalimonas asiatica</name>
    <dbReference type="NCBI Taxonomy" id="406100"/>
    <lineage>
        <taxon>Bacteria</taxon>
        <taxon>Pseudomonadati</taxon>
        <taxon>Pseudomonadota</taxon>
        <taxon>Gammaproteobacteria</taxon>
        <taxon>Chromatiales</taxon>
        <taxon>Ectothiorhodospiraceae</taxon>
        <taxon>Aquisalimonas</taxon>
    </lineage>
</organism>
<dbReference type="InterPro" id="IPR038561">
    <property type="entry name" value="SoxD_sf"/>
</dbReference>
<dbReference type="InterPro" id="IPR006279">
    <property type="entry name" value="SoxD"/>
</dbReference>
<keyword evidence="2" id="KW-1185">Reference proteome</keyword>
<dbReference type="GO" id="GO:0008115">
    <property type="term" value="F:sarcosine oxidase activity"/>
    <property type="evidence" value="ECO:0007669"/>
    <property type="project" value="InterPro"/>
</dbReference>
<dbReference type="GO" id="GO:0046653">
    <property type="term" value="P:tetrahydrofolate metabolic process"/>
    <property type="evidence" value="ECO:0007669"/>
    <property type="project" value="InterPro"/>
</dbReference>
<sequence>MLLIPCPWCGPRDESEFSYGGEAHILRPREPESLSDAEWADYQFMRTNTCGWHREQWLHAHGCRRWFNVERNTATYAIHAAYRIGDTPPAREQAS</sequence>
<dbReference type="EMBL" id="FOEG01000008">
    <property type="protein sequence ID" value="SEP06947.1"/>
    <property type="molecule type" value="Genomic_DNA"/>
</dbReference>
<name>A0A1H8UVE7_9GAMM</name>
<dbReference type="STRING" id="406100.SAMN04488052_10870"/>
<dbReference type="Proteomes" id="UP000199657">
    <property type="component" value="Unassembled WGS sequence"/>
</dbReference>
<protein>
    <submittedName>
        <fullName evidence="1">Sarcosine oxidase subunit delta</fullName>
    </submittedName>
</protein>
<reference evidence="1 2" key="1">
    <citation type="submission" date="2016-10" db="EMBL/GenBank/DDBJ databases">
        <authorList>
            <person name="de Groot N.N."/>
        </authorList>
    </citation>
    <scope>NUCLEOTIDE SEQUENCE [LARGE SCALE GENOMIC DNA]</scope>
    <source>
        <strain evidence="1 2">CGMCC 1.6291</strain>
    </source>
</reference>
<accession>A0A1H8UVE7</accession>
<proteinExistence type="predicted"/>
<dbReference type="Pfam" id="PF04267">
    <property type="entry name" value="SoxD"/>
    <property type="match status" value="1"/>
</dbReference>
<dbReference type="OrthoDB" id="7159274at2"/>
<evidence type="ECO:0000313" key="2">
    <source>
        <dbReference type="Proteomes" id="UP000199657"/>
    </source>
</evidence>
<dbReference type="RefSeq" id="WP_091645319.1">
    <property type="nucleotide sequence ID" value="NZ_FOEG01000008.1"/>
</dbReference>
<gene>
    <name evidence="1" type="ORF">SAMN04488052_10870</name>
</gene>